<comment type="miscellaneous">
    <text evidence="5">In the reaction, the free carboxyl group of octanoic acid is attached via an amide linkage to the epsilon-amino group of a specific lysine residue of lipoyl domains of lipoate-dependent enzymes.</text>
</comment>
<dbReference type="PANTHER" id="PTHR10993">
    <property type="entry name" value="OCTANOYLTRANSFERASE"/>
    <property type="match status" value="1"/>
</dbReference>
<evidence type="ECO:0000313" key="12">
    <source>
        <dbReference type="Proteomes" id="UP000603434"/>
    </source>
</evidence>
<comment type="catalytic activity">
    <reaction evidence="5 6">
        <text>octanoyl-[ACP] + L-lysyl-[protein] = N(6)-octanoyl-L-lysyl-[protein] + holo-[ACP] + H(+)</text>
        <dbReference type="Rhea" id="RHEA:17665"/>
        <dbReference type="Rhea" id="RHEA-COMP:9636"/>
        <dbReference type="Rhea" id="RHEA-COMP:9685"/>
        <dbReference type="Rhea" id="RHEA-COMP:9752"/>
        <dbReference type="Rhea" id="RHEA-COMP:9928"/>
        <dbReference type="ChEBI" id="CHEBI:15378"/>
        <dbReference type="ChEBI" id="CHEBI:29969"/>
        <dbReference type="ChEBI" id="CHEBI:64479"/>
        <dbReference type="ChEBI" id="CHEBI:78463"/>
        <dbReference type="ChEBI" id="CHEBI:78809"/>
        <dbReference type="EC" id="2.3.1.181"/>
    </reaction>
</comment>
<comment type="function">
    <text evidence="4 5 6">Catalyzes the transfer of endogenously produced octanoic acid from octanoyl-acyl-carrier-protein onto the lipoyl domains of lipoate-dependent enzymes. Lipoyl-ACP can also act as a substrate although octanoyl-ACP is likely to be the physiological substrate.</text>
</comment>
<evidence type="ECO:0000313" key="11">
    <source>
        <dbReference type="EMBL" id="MBC8361024.1"/>
    </source>
</evidence>
<protein>
    <recommendedName>
        <fullName evidence="5 6">Octanoyltransferase</fullName>
        <ecNumber evidence="5 6">2.3.1.181</ecNumber>
    </recommendedName>
    <alternativeName>
        <fullName evidence="5">Lipoate-protein ligase B</fullName>
    </alternativeName>
    <alternativeName>
        <fullName evidence="5">Lipoyl/octanoyl transferase</fullName>
    </alternativeName>
    <alternativeName>
        <fullName evidence="5">Octanoyl-[acyl-carrier-protein]-protein N-octanoyltransferase</fullName>
    </alternativeName>
</protein>
<dbReference type="AlphaFoldDB" id="A0A8J6NRJ1"/>
<evidence type="ECO:0000256" key="1">
    <source>
        <dbReference type="ARBA" id="ARBA00004821"/>
    </source>
</evidence>
<dbReference type="EC" id="2.3.1.181" evidence="5 6"/>
<feature type="binding site" evidence="5 8">
    <location>
        <begin position="95"/>
        <end position="102"/>
    </location>
    <ligand>
        <name>substrate</name>
    </ligand>
</feature>
<feature type="binding site" evidence="5 8">
    <location>
        <begin position="175"/>
        <end position="177"/>
    </location>
    <ligand>
        <name>substrate</name>
    </ligand>
</feature>
<evidence type="ECO:0000256" key="2">
    <source>
        <dbReference type="ARBA" id="ARBA00022679"/>
    </source>
</evidence>
<dbReference type="Gene3D" id="3.30.930.10">
    <property type="entry name" value="Bira Bifunctional Protein, Domain 2"/>
    <property type="match status" value="1"/>
</dbReference>
<keyword evidence="5" id="KW-0963">Cytoplasm</keyword>
<organism evidence="11 12">
    <name type="scientific">Candidatus Desulfatibia profunda</name>
    <dbReference type="NCBI Taxonomy" id="2841695"/>
    <lineage>
        <taxon>Bacteria</taxon>
        <taxon>Pseudomonadati</taxon>
        <taxon>Thermodesulfobacteriota</taxon>
        <taxon>Desulfobacteria</taxon>
        <taxon>Desulfobacterales</taxon>
        <taxon>Desulfobacterales incertae sedis</taxon>
        <taxon>Candidatus Desulfatibia</taxon>
    </lineage>
</organism>
<comment type="subcellular location">
    <subcellularLocation>
        <location evidence="5">Cytoplasm</location>
    </subcellularLocation>
</comment>
<sequence>MHNVNCQNRTQNDQDIARIKRWLCIDLPSTEYRQAWYLQSNLVAALKNKIINNNIILLLEHPSVFTLGRRGGLNNLSVPENFLEKAGIPVIQVERGGNITFHGLGQLVIYPIIDLQLARLTVVDYVENLEEVMIRTAAEWGIKAARNPLNRGVWVGNNKLGSIGIAVRRGICFHGMALNVNISLEPFEWIHPCGLQDVGVTSMERELACKLSMKRIRETIKCHLKAVFDVNLMMTRLEELNLN</sequence>
<evidence type="ECO:0000256" key="9">
    <source>
        <dbReference type="PIRSR" id="PIRSR016262-3"/>
    </source>
</evidence>
<proteinExistence type="inferred from homology"/>
<dbReference type="CDD" id="cd16444">
    <property type="entry name" value="LipB"/>
    <property type="match status" value="1"/>
</dbReference>
<accession>A0A8J6NRJ1</accession>
<feature type="binding site" evidence="5 8">
    <location>
        <begin position="162"/>
        <end position="164"/>
    </location>
    <ligand>
        <name>substrate</name>
    </ligand>
</feature>
<evidence type="ECO:0000256" key="3">
    <source>
        <dbReference type="ARBA" id="ARBA00023315"/>
    </source>
</evidence>
<dbReference type="Pfam" id="PF21948">
    <property type="entry name" value="LplA-B_cat"/>
    <property type="match status" value="1"/>
</dbReference>
<name>A0A8J6NRJ1_9BACT</name>
<gene>
    <name evidence="5 11" type="primary">lipB</name>
    <name evidence="11" type="ORF">H8E23_06480</name>
</gene>
<dbReference type="InterPro" id="IPR000544">
    <property type="entry name" value="Octanoyltransferase"/>
</dbReference>
<feature type="domain" description="BPL/LPL catalytic" evidence="10">
    <location>
        <begin position="50"/>
        <end position="232"/>
    </location>
</feature>
<reference evidence="11 12" key="1">
    <citation type="submission" date="2020-08" db="EMBL/GenBank/DDBJ databases">
        <title>Bridging the membrane lipid divide: bacteria of the FCB group superphylum have the potential to synthesize archaeal ether lipids.</title>
        <authorList>
            <person name="Villanueva L."/>
            <person name="Von Meijenfeldt F.A.B."/>
            <person name="Westbye A.B."/>
            <person name="Yadav S."/>
            <person name="Hopmans E.C."/>
            <person name="Dutilh B.E."/>
            <person name="Sinninghe Damste J.S."/>
        </authorList>
    </citation>
    <scope>NUCLEOTIDE SEQUENCE [LARGE SCALE GENOMIC DNA]</scope>
    <source>
        <strain evidence="11">NIOZ-UU30</strain>
    </source>
</reference>
<evidence type="ECO:0000256" key="8">
    <source>
        <dbReference type="PIRSR" id="PIRSR016262-2"/>
    </source>
</evidence>
<dbReference type="PIRSF" id="PIRSF016262">
    <property type="entry name" value="LPLase"/>
    <property type="match status" value="1"/>
</dbReference>
<feature type="site" description="Lowers pKa of active site Cys" evidence="5 9">
    <location>
        <position position="159"/>
    </location>
</feature>
<dbReference type="PANTHER" id="PTHR10993:SF7">
    <property type="entry name" value="LIPOYLTRANSFERASE 2, MITOCHONDRIAL-RELATED"/>
    <property type="match status" value="1"/>
</dbReference>
<comment type="caution">
    <text evidence="11">The sequence shown here is derived from an EMBL/GenBank/DDBJ whole genome shotgun (WGS) entry which is preliminary data.</text>
</comment>
<keyword evidence="2 5" id="KW-0808">Transferase</keyword>
<dbReference type="Proteomes" id="UP000603434">
    <property type="component" value="Unassembled WGS sequence"/>
</dbReference>
<keyword evidence="3 5" id="KW-0012">Acyltransferase</keyword>
<evidence type="ECO:0000256" key="5">
    <source>
        <dbReference type="HAMAP-Rule" id="MF_00013"/>
    </source>
</evidence>
<dbReference type="InterPro" id="IPR045864">
    <property type="entry name" value="aa-tRNA-synth_II/BPL/LPL"/>
</dbReference>
<dbReference type="NCBIfam" id="NF010925">
    <property type="entry name" value="PRK14345.1"/>
    <property type="match status" value="1"/>
</dbReference>
<dbReference type="GO" id="GO:0005737">
    <property type="term" value="C:cytoplasm"/>
    <property type="evidence" value="ECO:0007669"/>
    <property type="project" value="UniProtKB-SubCell"/>
</dbReference>
<comment type="pathway">
    <text evidence="1 5 6">Protein modification; protein lipoylation via endogenous pathway; protein N(6)-(lipoyl)lysine from octanoyl-[acyl-carrier-protein]: step 1/2.</text>
</comment>
<dbReference type="PROSITE" id="PS01313">
    <property type="entry name" value="LIPB"/>
    <property type="match status" value="1"/>
</dbReference>
<dbReference type="GO" id="GO:0009249">
    <property type="term" value="P:protein lipoylation"/>
    <property type="evidence" value="ECO:0007669"/>
    <property type="project" value="InterPro"/>
</dbReference>
<dbReference type="HAMAP" id="MF_00013">
    <property type="entry name" value="LipB"/>
    <property type="match status" value="1"/>
</dbReference>
<dbReference type="SUPFAM" id="SSF55681">
    <property type="entry name" value="Class II aaRS and biotin synthetases"/>
    <property type="match status" value="1"/>
</dbReference>
<evidence type="ECO:0000256" key="7">
    <source>
        <dbReference type="PIRSR" id="PIRSR016262-1"/>
    </source>
</evidence>
<feature type="active site" description="Acyl-thioester intermediate" evidence="5 7">
    <location>
        <position position="193"/>
    </location>
</feature>
<dbReference type="GO" id="GO:0033819">
    <property type="term" value="F:lipoyl(octanoyl) transferase activity"/>
    <property type="evidence" value="ECO:0007669"/>
    <property type="project" value="UniProtKB-EC"/>
</dbReference>
<dbReference type="InterPro" id="IPR004143">
    <property type="entry name" value="BPL_LPL_catalytic"/>
</dbReference>
<dbReference type="UniPathway" id="UPA00538">
    <property type="reaction ID" value="UER00592"/>
</dbReference>
<dbReference type="InterPro" id="IPR020605">
    <property type="entry name" value="Octanoyltransferase_CS"/>
</dbReference>
<evidence type="ECO:0000256" key="4">
    <source>
        <dbReference type="ARBA" id="ARBA00024732"/>
    </source>
</evidence>
<comment type="similarity">
    <text evidence="5 6">Belongs to the LipB family.</text>
</comment>
<dbReference type="PROSITE" id="PS51733">
    <property type="entry name" value="BPL_LPL_CATALYTIC"/>
    <property type="match status" value="1"/>
</dbReference>
<dbReference type="NCBIfam" id="TIGR00214">
    <property type="entry name" value="lipB"/>
    <property type="match status" value="1"/>
</dbReference>
<dbReference type="EMBL" id="JACNJH010000117">
    <property type="protein sequence ID" value="MBC8361024.1"/>
    <property type="molecule type" value="Genomic_DNA"/>
</dbReference>
<evidence type="ECO:0000259" key="10">
    <source>
        <dbReference type="PROSITE" id="PS51733"/>
    </source>
</evidence>
<evidence type="ECO:0000256" key="6">
    <source>
        <dbReference type="PIRNR" id="PIRNR016262"/>
    </source>
</evidence>